<comment type="caution">
    <text evidence="2">The sequence shown here is derived from an EMBL/GenBank/DDBJ whole genome shotgun (WGS) entry which is preliminary data.</text>
</comment>
<feature type="compositionally biased region" description="Acidic residues" evidence="1">
    <location>
        <begin position="91"/>
        <end position="103"/>
    </location>
</feature>
<accession>A0AAV4DYE6</accession>
<evidence type="ECO:0000313" key="2">
    <source>
        <dbReference type="EMBL" id="GFO49224.1"/>
    </source>
</evidence>
<name>A0AAV4DYE6_9GAST</name>
<feature type="region of interest" description="Disordered" evidence="1">
    <location>
        <begin position="77"/>
        <end position="103"/>
    </location>
</feature>
<organism evidence="2 3">
    <name type="scientific">Plakobranchus ocellatus</name>
    <dbReference type="NCBI Taxonomy" id="259542"/>
    <lineage>
        <taxon>Eukaryota</taxon>
        <taxon>Metazoa</taxon>
        <taxon>Spiralia</taxon>
        <taxon>Lophotrochozoa</taxon>
        <taxon>Mollusca</taxon>
        <taxon>Gastropoda</taxon>
        <taxon>Heterobranchia</taxon>
        <taxon>Euthyneura</taxon>
        <taxon>Panpulmonata</taxon>
        <taxon>Sacoglossa</taxon>
        <taxon>Placobranchoidea</taxon>
        <taxon>Plakobranchidae</taxon>
        <taxon>Plakobranchus</taxon>
    </lineage>
</organism>
<gene>
    <name evidence="2" type="ORF">PoB_007572900</name>
</gene>
<dbReference type="AlphaFoldDB" id="A0AAV4DYE6"/>
<sequence>MTRKNFRKTFMKIHDAAQEIAEESMMKAAKEMMDFVLLLKLGVNVGAMSHKMCQAGDAQRQKDSACMSLGSTKKRRKTLRAKRKGFQDITRDEEEDVYSPECQ</sequence>
<reference evidence="2 3" key="1">
    <citation type="journal article" date="2021" name="Elife">
        <title>Chloroplast acquisition without the gene transfer in kleptoplastic sea slugs, Plakobranchus ocellatus.</title>
        <authorList>
            <person name="Maeda T."/>
            <person name="Takahashi S."/>
            <person name="Yoshida T."/>
            <person name="Shimamura S."/>
            <person name="Takaki Y."/>
            <person name="Nagai Y."/>
            <person name="Toyoda A."/>
            <person name="Suzuki Y."/>
            <person name="Arimoto A."/>
            <person name="Ishii H."/>
            <person name="Satoh N."/>
            <person name="Nishiyama T."/>
            <person name="Hasebe M."/>
            <person name="Maruyama T."/>
            <person name="Minagawa J."/>
            <person name="Obokata J."/>
            <person name="Shigenobu S."/>
        </authorList>
    </citation>
    <scope>NUCLEOTIDE SEQUENCE [LARGE SCALE GENOMIC DNA]</scope>
</reference>
<dbReference type="EMBL" id="BLXT01008461">
    <property type="protein sequence ID" value="GFO49224.1"/>
    <property type="molecule type" value="Genomic_DNA"/>
</dbReference>
<proteinExistence type="predicted"/>
<evidence type="ECO:0000256" key="1">
    <source>
        <dbReference type="SAM" id="MobiDB-lite"/>
    </source>
</evidence>
<keyword evidence="3" id="KW-1185">Reference proteome</keyword>
<evidence type="ECO:0000313" key="3">
    <source>
        <dbReference type="Proteomes" id="UP000735302"/>
    </source>
</evidence>
<protein>
    <submittedName>
        <fullName evidence="2">Uncharacterized protein</fullName>
    </submittedName>
</protein>
<dbReference type="Proteomes" id="UP000735302">
    <property type="component" value="Unassembled WGS sequence"/>
</dbReference>